<proteinExistence type="predicted"/>
<dbReference type="Proteomes" id="UP000807025">
    <property type="component" value="Unassembled WGS sequence"/>
</dbReference>
<evidence type="ECO:0000256" key="1">
    <source>
        <dbReference type="SAM" id="MobiDB-lite"/>
    </source>
</evidence>
<feature type="region of interest" description="Disordered" evidence="1">
    <location>
        <begin position="66"/>
        <end position="90"/>
    </location>
</feature>
<organism evidence="3 4">
    <name type="scientific">Pleurotus eryngii</name>
    <name type="common">Boletus of the steppes</name>
    <dbReference type="NCBI Taxonomy" id="5323"/>
    <lineage>
        <taxon>Eukaryota</taxon>
        <taxon>Fungi</taxon>
        <taxon>Dikarya</taxon>
        <taxon>Basidiomycota</taxon>
        <taxon>Agaricomycotina</taxon>
        <taxon>Agaricomycetes</taxon>
        <taxon>Agaricomycetidae</taxon>
        <taxon>Agaricales</taxon>
        <taxon>Pleurotineae</taxon>
        <taxon>Pleurotaceae</taxon>
        <taxon>Pleurotus</taxon>
    </lineage>
</organism>
<keyword evidence="2" id="KW-0472">Membrane</keyword>
<feature type="transmembrane region" description="Helical" evidence="2">
    <location>
        <begin position="215"/>
        <end position="235"/>
    </location>
</feature>
<keyword evidence="2" id="KW-1133">Transmembrane helix</keyword>
<sequence length="289" mass="32302">MPSIEETQEFIIQQLAKDQRLERVSRLLCNYTRLPQCSIFLTATSHSLTQPTAFGTISCLVSPTMPASSRSERQAGYTSSESPSRKVGAPFALPRGRSGEAHAVPQGILTIRTWAVWHSREIADSRPFLSLFFATAVWGPNFAVIDGCLHKVLDPAPPRPYPGFVGCDFVAGNQILFVTWALLMVYEASEQPPWRRWGTLTDDQALFTAVYRDGILYYLYLFVLSLINIAVIEAFPKYIIPLAAYTFPLPSERLFLRSLTTHNTLQARARGPLCPGQSHYSSHPRPSQP</sequence>
<evidence type="ECO:0000313" key="3">
    <source>
        <dbReference type="EMBL" id="KAF9490931.1"/>
    </source>
</evidence>
<dbReference type="OrthoDB" id="3350812at2759"/>
<dbReference type="AlphaFoldDB" id="A0A9P5ZNT4"/>
<gene>
    <name evidence="3" type="ORF">BDN71DRAFT_1510838</name>
</gene>
<name>A0A9P5ZNT4_PLEER</name>
<reference evidence="3" key="1">
    <citation type="submission" date="2020-11" db="EMBL/GenBank/DDBJ databases">
        <authorList>
            <consortium name="DOE Joint Genome Institute"/>
            <person name="Ahrendt S."/>
            <person name="Riley R."/>
            <person name="Andreopoulos W."/>
            <person name="Labutti K."/>
            <person name="Pangilinan J."/>
            <person name="Ruiz-Duenas F.J."/>
            <person name="Barrasa J.M."/>
            <person name="Sanchez-Garcia M."/>
            <person name="Camarero S."/>
            <person name="Miyauchi S."/>
            <person name="Serrano A."/>
            <person name="Linde D."/>
            <person name="Babiker R."/>
            <person name="Drula E."/>
            <person name="Ayuso-Fernandez I."/>
            <person name="Pacheco R."/>
            <person name="Padilla G."/>
            <person name="Ferreira P."/>
            <person name="Barriuso J."/>
            <person name="Kellner H."/>
            <person name="Castanera R."/>
            <person name="Alfaro M."/>
            <person name="Ramirez L."/>
            <person name="Pisabarro A.G."/>
            <person name="Kuo A."/>
            <person name="Tritt A."/>
            <person name="Lipzen A."/>
            <person name="He G."/>
            <person name="Yan M."/>
            <person name="Ng V."/>
            <person name="Cullen D."/>
            <person name="Martin F."/>
            <person name="Rosso M.-N."/>
            <person name="Henrissat B."/>
            <person name="Hibbett D."/>
            <person name="Martinez A.T."/>
            <person name="Grigoriev I.V."/>
        </authorList>
    </citation>
    <scope>NUCLEOTIDE SEQUENCE</scope>
    <source>
        <strain evidence="3">ATCC 90797</strain>
    </source>
</reference>
<feature type="compositionally biased region" description="Polar residues" evidence="1">
    <location>
        <begin position="278"/>
        <end position="289"/>
    </location>
</feature>
<evidence type="ECO:0000256" key="2">
    <source>
        <dbReference type="SAM" id="Phobius"/>
    </source>
</evidence>
<keyword evidence="2" id="KW-0812">Transmembrane</keyword>
<comment type="caution">
    <text evidence="3">The sequence shown here is derived from an EMBL/GenBank/DDBJ whole genome shotgun (WGS) entry which is preliminary data.</text>
</comment>
<evidence type="ECO:0000313" key="4">
    <source>
        <dbReference type="Proteomes" id="UP000807025"/>
    </source>
</evidence>
<protein>
    <submittedName>
        <fullName evidence="3">Uncharacterized protein</fullName>
    </submittedName>
</protein>
<feature type="transmembrane region" description="Helical" evidence="2">
    <location>
        <begin position="161"/>
        <end position="186"/>
    </location>
</feature>
<dbReference type="EMBL" id="MU154630">
    <property type="protein sequence ID" value="KAF9490931.1"/>
    <property type="molecule type" value="Genomic_DNA"/>
</dbReference>
<feature type="region of interest" description="Disordered" evidence="1">
    <location>
        <begin position="269"/>
        <end position="289"/>
    </location>
</feature>
<feature type="transmembrane region" description="Helical" evidence="2">
    <location>
        <begin position="128"/>
        <end position="149"/>
    </location>
</feature>
<accession>A0A9P5ZNT4</accession>
<keyword evidence="4" id="KW-1185">Reference proteome</keyword>